<dbReference type="Proteomes" id="UP000593560">
    <property type="component" value="Unassembled WGS sequence"/>
</dbReference>
<organism evidence="1 2">
    <name type="scientific">Gossypium harknessii</name>
    <dbReference type="NCBI Taxonomy" id="34285"/>
    <lineage>
        <taxon>Eukaryota</taxon>
        <taxon>Viridiplantae</taxon>
        <taxon>Streptophyta</taxon>
        <taxon>Embryophyta</taxon>
        <taxon>Tracheophyta</taxon>
        <taxon>Spermatophyta</taxon>
        <taxon>Magnoliopsida</taxon>
        <taxon>eudicotyledons</taxon>
        <taxon>Gunneridae</taxon>
        <taxon>Pentapetalae</taxon>
        <taxon>rosids</taxon>
        <taxon>malvids</taxon>
        <taxon>Malvales</taxon>
        <taxon>Malvaceae</taxon>
        <taxon>Malvoideae</taxon>
        <taxon>Gossypium</taxon>
    </lineage>
</organism>
<evidence type="ECO:0000313" key="2">
    <source>
        <dbReference type="Proteomes" id="UP000593560"/>
    </source>
</evidence>
<evidence type="ECO:0000313" key="1">
    <source>
        <dbReference type="EMBL" id="MBA0804350.1"/>
    </source>
</evidence>
<dbReference type="AlphaFoldDB" id="A0A7J9H3J6"/>
<gene>
    <name evidence="1" type="ORF">Gohar_003938</name>
</gene>
<comment type="caution">
    <text evidence="1">The sequence shown here is derived from an EMBL/GenBank/DDBJ whole genome shotgun (WGS) entry which is preliminary data.</text>
</comment>
<accession>A0A7J9H3J6</accession>
<sequence length="150" mass="16868">MFRNEVTRLDAIAAILCIESSMTISAIIDSIGNALHSNFTENPDEESPGIKRLGRFQLMQNLQEHGSILPEVDAMKARDRTFGPKTSFKTLVPVDDMMDTAGIFWTKTSFKTLVPDDTMVYKVQVCTGDKDMIHYSMVWNSCAGHREPSY</sequence>
<feature type="non-terminal residue" evidence="1">
    <location>
        <position position="150"/>
    </location>
</feature>
<protein>
    <submittedName>
        <fullName evidence="1">Uncharacterized protein</fullName>
    </submittedName>
</protein>
<keyword evidence="2" id="KW-1185">Reference proteome</keyword>
<name>A0A7J9H3J6_9ROSI</name>
<proteinExistence type="predicted"/>
<dbReference type="OrthoDB" id="271325at2759"/>
<reference evidence="1 2" key="1">
    <citation type="journal article" date="2019" name="Genome Biol. Evol.">
        <title>Insights into the evolution of the New World diploid cottons (Gossypium, subgenus Houzingenia) based on genome sequencing.</title>
        <authorList>
            <person name="Grover C.E."/>
            <person name="Arick M.A. 2nd"/>
            <person name="Thrash A."/>
            <person name="Conover J.L."/>
            <person name="Sanders W.S."/>
            <person name="Peterson D.G."/>
            <person name="Frelichowski J.E."/>
            <person name="Scheffler J.A."/>
            <person name="Scheffler B.E."/>
            <person name="Wendel J.F."/>
        </authorList>
    </citation>
    <scope>NUCLEOTIDE SEQUENCE [LARGE SCALE GENOMIC DNA]</scope>
    <source>
        <strain evidence="1">0</strain>
        <tissue evidence="1">Leaf</tissue>
    </source>
</reference>
<dbReference type="EMBL" id="JABFAD010000008">
    <property type="protein sequence ID" value="MBA0804350.1"/>
    <property type="molecule type" value="Genomic_DNA"/>
</dbReference>